<dbReference type="RefSeq" id="WP_187773727.1">
    <property type="nucleotide sequence ID" value="NZ_JAGGMB010000001.1"/>
</dbReference>
<dbReference type="NCBIfam" id="NF005559">
    <property type="entry name" value="PRK07231.1"/>
    <property type="match status" value="1"/>
</dbReference>
<comment type="caution">
    <text evidence="3">The sequence shown here is derived from an EMBL/GenBank/DDBJ whole genome shotgun (WGS) entry which is preliminary data.</text>
</comment>
<dbReference type="PANTHER" id="PTHR42760">
    <property type="entry name" value="SHORT-CHAIN DEHYDROGENASES/REDUCTASES FAMILY MEMBER"/>
    <property type="match status" value="1"/>
</dbReference>
<dbReference type="Gene3D" id="3.40.50.720">
    <property type="entry name" value="NAD(P)-binding Rossmann-like Domain"/>
    <property type="match status" value="1"/>
</dbReference>
<dbReference type="EMBL" id="JAGGMB010000001">
    <property type="protein sequence ID" value="MBP2076091.1"/>
    <property type="molecule type" value="Genomic_DNA"/>
</dbReference>
<dbReference type="SUPFAM" id="SSF51735">
    <property type="entry name" value="NAD(P)-binding Rossmann-fold domains"/>
    <property type="match status" value="1"/>
</dbReference>
<evidence type="ECO:0000256" key="1">
    <source>
        <dbReference type="ARBA" id="ARBA00006484"/>
    </source>
</evidence>
<proteinExistence type="inferred from homology"/>
<dbReference type="PANTHER" id="PTHR42760:SF105">
    <property type="entry name" value="SORBITOL-6-PHOSPHATE 2-DEHYDROGENASE"/>
    <property type="match status" value="1"/>
</dbReference>
<sequence>MELNGKTAVVTGSAKGIGKAIAEKLAIQGANIAVVDMDEESSRDTVLQLKNFDVKVSGYFLDLKEVERIKKLYLSIIDDFGSFDIVVNAAGIIKVNKFLEVTPDDWDVVMDLNAKSLFFSMQEAAINMIKHGKGGRIINISSITGKASRPDYPVYAASKASIISTTRSAATALAKYKINVNAVCPGYVHTSMWDHIDDHYVSKFNRPKGEVIEKMLNSIPLQRSGELHEIASLVAYLASSEASYITGQAINVDGGAIMY</sequence>
<dbReference type="PRINTS" id="PR00081">
    <property type="entry name" value="GDHRDH"/>
</dbReference>
<protein>
    <submittedName>
        <fullName evidence="3">NAD(P)-dependent dehydrogenase (Short-subunit alcohol dehydrogenase family)</fullName>
    </submittedName>
</protein>
<dbReference type="GO" id="GO:0008206">
    <property type="term" value="P:bile acid metabolic process"/>
    <property type="evidence" value="ECO:0007669"/>
    <property type="project" value="UniProtKB-ARBA"/>
</dbReference>
<name>A0A9X1CAQ1_9BACI</name>
<organism evidence="3 4">
    <name type="scientific">Oceanobacillus polygoni</name>
    <dbReference type="NCBI Taxonomy" id="1235259"/>
    <lineage>
        <taxon>Bacteria</taxon>
        <taxon>Bacillati</taxon>
        <taxon>Bacillota</taxon>
        <taxon>Bacilli</taxon>
        <taxon>Bacillales</taxon>
        <taxon>Bacillaceae</taxon>
        <taxon>Oceanobacillus</taxon>
    </lineage>
</organism>
<dbReference type="InterPro" id="IPR036291">
    <property type="entry name" value="NAD(P)-bd_dom_sf"/>
</dbReference>
<evidence type="ECO:0000313" key="4">
    <source>
        <dbReference type="Proteomes" id="UP001138793"/>
    </source>
</evidence>
<comment type="similarity">
    <text evidence="1">Belongs to the short-chain dehydrogenases/reductases (SDR) family.</text>
</comment>
<accession>A0A9X1CAQ1</accession>
<dbReference type="GO" id="GO:0016616">
    <property type="term" value="F:oxidoreductase activity, acting on the CH-OH group of donors, NAD or NADP as acceptor"/>
    <property type="evidence" value="ECO:0007669"/>
    <property type="project" value="TreeGrafter"/>
</dbReference>
<evidence type="ECO:0000256" key="2">
    <source>
        <dbReference type="ARBA" id="ARBA00023002"/>
    </source>
</evidence>
<evidence type="ECO:0000313" key="3">
    <source>
        <dbReference type="EMBL" id="MBP2076091.1"/>
    </source>
</evidence>
<keyword evidence="2" id="KW-0560">Oxidoreductase</keyword>
<dbReference type="Proteomes" id="UP001138793">
    <property type="component" value="Unassembled WGS sequence"/>
</dbReference>
<dbReference type="InterPro" id="IPR002347">
    <property type="entry name" value="SDR_fam"/>
</dbReference>
<reference evidence="3" key="1">
    <citation type="submission" date="2021-03" db="EMBL/GenBank/DDBJ databases">
        <title>Genomic Encyclopedia of Type Strains, Phase IV (KMG-IV): sequencing the most valuable type-strain genomes for metagenomic binning, comparative biology and taxonomic classification.</title>
        <authorList>
            <person name="Goeker M."/>
        </authorList>
    </citation>
    <scope>NUCLEOTIDE SEQUENCE</scope>
    <source>
        <strain evidence="3">DSM 107338</strain>
    </source>
</reference>
<dbReference type="AlphaFoldDB" id="A0A9X1CAQ1"/>
<dbReference type="Pfam" id="PF13561">
    <property type="entry name" value="adh_short_C2"/>
    <property type="match status" value="1"/>
</dbReference>
<gene>
    <name evidence="3" type="ORF">J2Z64_000302</name>
</gene>
<dbReference type="PRINTS" id="PR00080">
    <property type="entry name" value="SDRFAMILY"/>
</dbReference>
<keyword evidence="4" id="KW-1185">Reference proteome</keyword>
<dbReference type="FunFam" id="3.40.50.720:FF:000084">
    <property type="entry name" value="Short-chain dehydrogenase reductase"/>
    <property type="match status" value="1"/>
</dbReference>